<accession>A0ABR7LT61</accession>
<dbReference type="Pfam" id="PF09346">
    <property type="entry name" value="SMI1_KNR4"/>
    <property type="match status" value="1"/>
</dbReference>
<gene>
    <name evidence="2" type="ORF">HKK74_21010</name>
</gene>
<reference evidence="2 3" key="1">
    <citation type="submission" date="2020-06" db="EMBL/GenBank/DDBJ databases">
        <title>Actinomadura xiongansis sp. nov., isolated from soil of Baiyangdian.</title>
        <authorList>
            <person name="Zhang X."/>
        </authorList>
    </citation>
    <scope>NUCLEOTIDE SEQUENCE [LARGE SCALE GENOMIC DNA]</scope>
    <source>
        <strain evidence="2 3">HBUM206468</strain>
    </source>
</reference>
<comment type="caution">
    <text evidence="2">The sequence shown here is derived from an EMBL/GenBank/DDBJ whole genome shotgun (WGS) entry which is preliminary data.</text>
</comment>
<protein>
    <submittedName>
        <fullName evidence="2">SMI1/KNR4 family protein</fullName>
    </submittedName>
</protein>
<name>A0ABR7LT61_9ACTN</name>
<dbReference type="Gene3D" id="3.40.1580.10">
    <property type="entry name" value="SMI1/KNR4-like"/>
    <property type="match status" value="1"/>
</dbReference>
<evidence type="ECO:0000313" key="2">
    <source>
        <dbReference type="EMBL" id="MBC6467955.1"/>
    </source>
</evidence>
<organism evidence="2 3">
    <name type="scientific">Actinomadura alba</name>
    <dbReference type="NCBI Taxonomy" id="406431"/>
    <lineage>
        <taxon>Bacteria</taxon>
        <taxon>Bacillati</taxon>
        <taxon>Actinomycetota</taxon>
        <taxon>Actinomycetes</taxon>
        <taxon>Streptosporangiales</taxon>
        <taxon>Thermomonosporaceae</taxon>
        <taxon>Actinomadura</taxon>
    </lineage>
</organism>
<dbReference type="InterPro" id="IPR018958">
    <property type="entry name" value="Knr4/Smi1-like_dom"/>
</dbReference>
<dbReference type="RefSeq" id="WP_187244975.1">
    <property type="nucleotide sequence ID" value="NZ_BAAAOK010000037.1"/>
</dbReference>
<dbReference type="SMART" id="SM00860">
    <property type="entry name" value="SMI1_KNR4"/>
    <property type="match status" value="1"/>
</dbReference>
<proteinExistence type="predicted"/>
<dbReference type="InterPro" id="IPR037883">
    <property type="entry name" value="Knr4/Smi1-like_sf"/>
</dbReference>
<dbReference type="EMBL" id="JABVEC010000016">
    <property type="protein sequence ID" value="MBC6467955.1"/>
    <property type="molecule type" value="Genomic_DNA"/>
</dbReference>
<dbReference type="SUPFAM" id="SSF160631">
    <property type="entry name" value="SMI1/KNR4-like"/>
    <property type="match status" value="1"/>
</dbReference>
<feature type="domain" description="Knr4/Smi1-like" evidence="1">
    <location>
        <begin position="20"/>
        <end position="161"/>
    </location>
</feature>
<sequence length="208" mass="22788">MSEELSRWYRNLMVFGPFQPVRPDDLAELKSAIDGPLPGSYGEFIEVANGGSLQYSVRIPPHPEGEPILFGNLLSVAGVLTDYRRLPKTVFAEAFATMGVAAGSLLPIAQDGGGSMLFLDLSPDTHGRVLAFVFGLPDWTGVDRASGIGVVADDFERYLDLLFIDAGTAEATWEDTPADEPADPWRRTVEQWLDHGRPGWRDLPWAKA</sequence>
<evidence type="ECO:0000313" key="3">
    <source>
        <dbReference type="Proteomes" id="UP000805614"/>
    </source>
</evidence>
<keyword evidence="3" id="KW-1185">Reference proteome</keyword>
<evidence type="ECO:0000259" key="1">
    <source>
        <dbReference type="SMART" id="SM00860"/>
    </source>
</evidence>
<dbReference type="Proteomes" id="UP000805614">
    <property type="component" value="Unassembled WGS sequence"/>
</dbReference>